<proteinExistence type="predicted"/>
<evidence type="ECO:0000259" key="4">
    <source>
        <dbReference type="PROSITE" id="PS01360"/>
    </source>
</evidence>
<evidence type="ECO:0000256" key="2">
    <source>
        <dbReference type="ARBA" id="ARBA00022771"/>
    </source>
</evidence>
<protein>
    <recommendedName>
        <fullName evidence="4">MYND-type domain-containing protein</fullName>
    </recommendedName>
</protein>
<comment type="caution">
    <text evidence="5">The sequence shown here is derived from an EMBL/GenBank/DDBJ whole genome shotgun (WGS) entry which is preliminary data.</text>
</comment>
<keyword evidence="1" id="KW-0479">Metal-binding</keyword>
<gene>
    <name evidence="5" type="ORF">BCR42DRAFT_425768</name>
</gene>
<name>A0A1X2I235_9FUNG</name>
<dbReference type="EMBL" id="MCGE01000034">
    <property type="protein sequence ID" value="ORZ07567.1"/>
    <property type="molecule type" value="Genomic_DNA"/>
</dbReference>
<keyword evidence="3" id="KW-0862">Zinc</keyword>
<keyword evidence="6" id="KW-1185">Reference proteome</keyword>
<dbReference type="PROSITE" id="PS01360">
    <property type="entry name" value="ZF_MYND_1"/>
    <property type="match status" value="1"/>
</dbReference>
<dbReference type="InterPro" id="IPR002893">
    <property type="entry name" value="Znf_MYND"/>
</dbReference>
<evidence type="ECO:0000256" key="3">
    <source>
        <dbReference type="ARBA" id="ARBA00022833"/>
    </source>
</evidence>
<dbReference type="OrthoDB" id="412876at2759"/>
<accession>A0A1X2I235</accession>
<keyword evidence="2" id="KW-0863">Zinc-finger</keyword>
<dbReference type="AlphaFoldDB" id="A0A1X2I235"/>
<reference evidence="5 6" key="1">
    <citation type="submission" date="2016-07" db="EMBL/GenBank/DDBJ databases">
        <title>Pervasive Adenine N6-methylation of Active Genes in Fungi.</title>
        <authorList>
            <consortium name="DOE Joint Genome Institute"/>
            <person name="Mondo S.J."/>
            <person name="Dannebaum R.O."/>
            <person name="Kuo R.C."/>
            <person name="Labutti K."/>
            <person name="Haridas S."/>
            <person name="Kuo A."/>
            <person name="Salamov A."/>
            <person name="Ahrendt S.R."/>
            <person name="Lipzen A."/>
            <person name="Sullivan W."/>
            <person name="Andreopoulos W.B."/>
            <person name="Clum A."/>
            <person name="Lindquist E."/>
            <person name="Daum C."/>
            <person name="Ramamoorthy G.K."/>
            <person name="Gryganskyi A."/>
            <person name="Culley D."/>
            <person name="Magnuson J.K."/>
            <person name="James T.Y."/>
            <person name="O'Malley M.A."/>
            <person name="Stajich J.E."/>
            <person name="Spatafora J.W."/>
            <person name="Visel A."/>
            <person name="Grigoriev I.V."/>
        </authorList>
    </citation>
    <scope>NUCLEOTIDE SEQUENCE [LARGE SCALE GENOMIC DNA]</scope>
    <source>
        <strain evidence="5 6">NRRL 1336</strain>
    </source>
</reference>
<sequence length="275" mass="31147">MPSIVVKQDKTLYPLEKEKETCNSVLLTNGGDWFQRLNTGSPKHHLTSQKTCDDDSGDKFVKILAAQRQQATVVMDENWLHLTSLVSEHILVHLDDMVVVEPLCQELWNLGKRLKQDNLMTMGKNASQYGQQQDVYSKAIQVIIYHCRGSIHYSQRDWAHVINDCRKCLAIDLQTNMLMSSDSLLLQKVGLIKEHASSMLEQGLQYQRRCLTGGSSSSIASSSTGSSSEMMMVCSFCSLEKRKMPVCAQCKHQAYCGIKCLKQDKTRHISQCQRR</sequence>
<evidence type="ECO:0000256" key="1">
    <source>
        <dbReference type="ARBA" id="ARBA00022723"/>
    </source>
</evidence>
<dbReference type="Gene3D" id="6.10.140.2220">
    <property type="match status" value="1"/>
</dbReference>
<organism evidence="5 6">
    <name type="scientific">Absidia repens</name>
    <dbReference type="NCBI Taxonomy" id="90262"/>
    <lineage>
        <taxon>Eukaryota</taxon>
        <taxon>Fungi</taxon>
        <taxon>Fungi incertae sedis</taxon>
        <taxon>Mucoromycota</taxon>
        <taxon>Mucoromycotina</taxon>
        <taxon>Mucoromycetes</taxon>
        <taxon>Mucorales</taxon>
        <taxon>Cunninghamellaceae</taxon>
        <taxon>Absidia</taxon>
    </lineage>
</organism>
<feature type="domain" description="MYND-type" evidence="4">
    <location>
        <begin position="234"/>
        <end position="272"/>
    </location>
</feature>
<evidence type="ECO:0000313" key="6">
    <source>
        <dbReference type="Proteomes" id="UP000193560"/>
    </source>
</evidence>
<evidence type="ECO:0000313" key="5">
    <source>
        <dbReference type="EMBL" id="ORZ07567.1"/>
    </source>
</evidence>
<dbReference type="Proteomes" id="UP000193560">
    <property type="component" value="Unassembled WGS sequence"/>
</dbReference>
<dbReference type="SUPFAM" id="SSF144232">
    <property type="entry name" value="HIT/MYND zinc finger-like"/>
    <property type="match status" value="1"/>
</dbReference>
<dbReference type="GO" id="GO:0008270">
    <property type="term" value="F:zinc ion binding"/>
    <property type="evidence" value="ECO:0007669"/>
    <property type="project" value="UniProtKB-KW"/>
</dbReference>